<keyword evidence="2" id="KW-0813">Transport</keyword>
<organism evidence="7 8">
    <name type="scientific">Labrys wisconsinensis</name>
    <dbReference type="NCBI Taxonomy" id="425677"/>
    <lineage>
        <taxon>Bacteria</taxon>
        <taxon>Pseudomonadati</taxon>
        <taxon>Pseudomonadota</taxon>
        <taxon>Alphaproteobacteria</taxon>
        <taxon>Hyphomicrobiales</taxon>
        <taxon>Xanthobacteraceae</taxon>
        <taxon>Labrys</taxon>
    </lineage>
</organism>
<dbReference type="EMBL" id="JAUSVX010000011">
    <property type="protein sequence ID" value="MDQ0472102.1"/>
    <property type="molecule type" value="Genomic_DNA"/>
</dbReference>
<dbReference type="SMART" id="SM00382">
    <property type="entry name" value="AAA"/>
    <property type="match status" value="1"/>
</dbReference>
<evidence type="ECO:0000256" key="2">
    <source>
        <dbReference type="ARBA" id="ARBA00022448"/>
    </source>
</evidence>
<proteinExistence type="inferred from homology"/>
<dbReference type="InterPro" id="IPR052156">
    <property type="entry name" value="BCAA_Transport_ATP-bd_LivF"/>
</dbReference>
<name>A0ABU0JCU9_9HYPH</name>
<comment type="similarity">
    <text evidence="1">Belongs to the ABC transporter superfamily.</text>
</comment>
<dbReference type="PROSITE" id="PS50893">
    <property type="entry name" value="ABC_TRANSPORTER_2"/>
    <property type="match status" value="1"/>
</dbReference>
<dbReference type="InterPro" id="IPR003439">
    <property type="entry name" value="ABC_transporter-like_ATP-bd"/>
</dbReference>
<dbReference type="PANTHER" id="PTHR43820">
    <property type="entry name" value="HIGH-AFFINITY BRANCHED-CHAIN AMINO ACID TRANSPORT ATP-BINDING PROTEIN LIVF"/>
    <property type="match status" value="1"/>
</dbReference>
<evidence type="ECO:0000313" key="7">
    <source>
        <dbReference type="EMBL" id="MDQ0472102.1"/>
    </source>
</evidence>
<dbReference type="InterPro" id="IPR017871">
    <property type="entry name" value="ABC_transporter-like_CS"/>
</dbReference>
<dbReference type="Gene3D" id="3.40.50.300">
    <property type="entry name" value="P-loop containing nucleotide triphosphate hydrolases"/>
    <property type="match status" value="1"/>
</dbReference>
<keyword evidence="5" id="KW-0029">Amino-acid transport</keyword>
<dbReference type="SUPFAM" id="SSF52540">
    <property type="entry name" value="P-loop containing nucleoside triphosphate hydrolases"/>
    <property type="match status" value="1"/>
</dbReference>
<dbReference type="GO" id="GO:0005524">
    <property type="term" value="F:ATP binding"/>
    <property type="evidence" value="ECO:0007669"/>
    <property type="project" value="UniProtKB-KW"/>
</dbReference>
<accession>A0ABU0JCU9</accession>
<dbReference type="InterPro" id="IPR003593">
    <property type="entry name" value="AAA+_ATPase"/>
</dbReference>
<feature type="domain" description="ABC transporter" evidence="6">
    <location>
        <begin position="5"/>
        <end position="237"/>
    </location>
</feature>
<evidence type="ECO:0000256" key="4">
    <source>
        <dbReference type="ARBA" id="ARBA00022840"/>
    </source>
</evidence>
<keyword evidence="4 7" id="KW-0067">ATP-binding</keyword>
<dbReference type="CDD" id="cd03224">
    <property type="entry name" value="ABC_TM1139_LivF_branched"/>
    <property type="match status" value="1"/>
</dbReference>
<evidence type="ECO:0000259" key="6">
    <source>
        <dbReference type="PROSITE" id="PS50893"/>
    </source>
</evidence>
<keyword evidence="3" id="KW-0547">Nucleotide-binding</keyword>
<evidence type="ECO:0000313" key="8">
    <source>
        <dbReference type="Proteomes" id="UP001242480"/>
    </source>
</evidence>
<dbReference type="PANTHER" id="PTHR43820:SF4">
    <property type="entry name" value="HIGH-AFFINITY BRANCHED-CHAIN AMINO ACID TRANSPORT ATP-BINDING PROTEIN LIVF"/>
    <property type="match status" value="1"/>
</dbReference>
<keyword evidence="8" id="KW-1185">Reference proteome</keyword>
<reference evidence="7 8" key="1">
    <citation type="submission" date="2023-07" db="EMBL/GenBank/DDBJ databases">
        <title>Genomic Encyclopedia of Type Strains, Phase IV (KMG-IV): sequencing the most valuable type-strain genomes for metagenomic binning, comparative biology and taxonomic classification.</title>
        <authorList>
            <person name="Goeker M."/>
        </authorList>
    </citation>
    <scope>NUCLEOTIDE SEQUENCE [LARGE SCALE GENOMIC DNA]</scope>
    <source>
        <strain evidence="7 8">DSM 19619</strain>
    </source>
</reference>
<dbReference type="InterPro" id="IPR027417">
    <property type="entry name" value="P-loop_NTPase"/>
</dbReference>
<dbReference type="Pfam" id="PF00005">
    <property type="entry name" value="ABC_tran"/>
    <property type="match status" value="1"/>
</dbReference>
<protein>
    <submittedName>
        <fullName evidence="7">Branched-chain amino acid transport system ATP-binding protein</fullName>
    </submittedName>
</protein>
<dbReference type="Proteomes" id="UP001242480">
    <property type="component" value="Unassembled WGS sequence"/>
</dbReference>
<evidence type="ECO:0000256" key="1">
    <source>
        <dbReference type="ARBA" id="ARBA00005417"/>
    </source>
</evidence>
<comment type="caution">
    <text evidence="7">The sequence shown here is derived from an EMBL/GenBank/DDBJ whole genome shotgun (WGS) entry which is preliminary data.</text>
</comment>
<evidence type="ECO:0000256" key="3">
    <source>
        <dbReference type="ARBA" id="ARBA00022741"/>
    </source>
</evidence>
<sequence>MSQTLDVQNICVSYGMVEAVRNVSFRVPKGSIAAIVGANGAGKSTILNALSGLRNLTGGRVCLGERDISHLPPHERVPMGLAQVPEGRRLFGRMTVAENLEIGLFGRPDGGRDRAVLDKVFDLFPRLRERAGQMAGTLSGGEQQMVAIGRAIVADPQVLLLDEPTMGLSPLLAETVLQTISAINATGVTVLLVEQNVYRALEISNHAFVLETGEIVLDGPASALMHDPRVRAAYLGQ</sequence>
<dbReference type="PROSITE" id="PS00211">
    <property type="entry name" value="ABC_TRANSPORTER_1"/>
    <property type="match status" value="1"/>
</dbReference>
<gene>
    <name evidence="7" type="ORF">QO011_005131</name>
</gene>
<dbReference type="RefSeq" id="WP_307278366.1">
    <property type="nucleotide sequence ID" value="NZ_JAUSVX010000011.1"/>
</dbReference>
<evidence type="ECO:0000256" key="5">
    <source>
        <dbReference type="ARBA" id="ARBA00022970"/>
    </source>
</evidence>